<dbReference type="eggNOG" id="COG1309">
    <property type="taxonomic scope" value="Bacteria"/>
</dbReference>
<protein>
    <submittedName>
        <fullName evidence="3">Putative TetR family transcriptional regulator</fullName>
    </submittedName>
</protein>
<evidence type="ECO:0000313" key="3">
    <source>
        <dbReference type="EMBL" id="GAC58301.1"/>
    </source>
</evidence>
<sequence length="197" mass="21623">MSSADHESAATQTSPLRERFLQAGMRVLARDGYPGFKQAAVCAETGLTTGAFYHSFRNWKQFETALISHWRTESTDQLVAWLDIQPASAERVDALIRVALDLPHRSEAAIRVWAAGDAQVRSALEQVDAVRREAVARYSCELGVAPEHAARLASTAMLLLIGHEMGDGPLADLEWSMRHLMDTDPHVQAALANHPVA</sequence>
<dbReference type="Pfam" id="PF00440">
    <property type="entry name" value="TetR_N"/>
    <property type="match status" value="1"/>
</dbReference>
<dbReference type="SUPFAM" id="SSF46689">
    <property type="entry name" value="Homeodomain-like"/>
    <property type="match status" value="1"/>
</dbReference>
<keyword evidence="1" id="KW-0238">DNA-binding</keyword>
<keyword evidence="4" id="KW-1185">Reference proteome</keyword>
<dbReference type="Gene3D" id="1.10.357.10">
    <property type="entry name" value="Tetracycline Repressor, domain 2"/>
    <property type="match status" value="1"/>
</dbReference>
<reference evidence="3 4" key="1">
    <citation type="submission" date="2012-12" db="EMBL/GenBank/DDBJ databases">
        <title>Whole genome shotgun sequence of Gordonia hirsuta NBRC 16056.</title>
        <authorList>
            <person name="Isaki-Nakamura S."/>
            <person name="Hosoyama A."/>
            <person name="Tsuchikane K."/>
            <person name="Katsumata H."/>
            <person name="Baba S."/>
            <person name="Yamazaki S."/>
            <person name="Fujita N."/>
        </authorList>
    </citation>
    <scope>NUCLEOTIDE SEQUENCE [LARGE SCALE GENOMIC DNA]</scope>
    <source>
        <strain evidence="3 4">NBRC 16056</strain>
    </source>
</reference>
<feature type="domain" description="HTH tetR-type" evidence="2">
    <location>
        <begin position="21"/>
        <end position="58"/>
    </location>
</feature>
<dbReference type="Proteomes" id="UP000053405">
    <property type="component" value="Unassembled WGS sequence"/>
</dbReference>
<evidence type="ECO:0000256" key="1">
    <source>
        <dbReference type="ARBA" id="ARBA00023125"/>
    </source>
</evidence>
<comment type="caution">
    <text evidence="3">The sequence shown here is derived from an EMBL/GenBank/DDBJ whole genome shotgun (WGS) entry which is preliminary data.</text>
</comment>
<evidence type="ECO:0000313" key="4">
    <source>
        <dbReference type="Proteomes" id="UP000053405"/>
    </source>
</evidence>
<gene>
    <name evidence="3" type="ORF">GOHSU_36_00450</name>
</gene>
<organism evidence="3 4">
    <name type="scientific">Gordonia hirsuta DSM 44140 = NBRC 16056</name>
    <dbReference type="NCBI Taxonomy" id="1121927"/>
    <lineage>
        <taxon>Bacteria</taxon>
        <taxon>Bacillati</taxon>
        <taxon>Actinomycetota</taxon>
        <taxon>Actinomycetes</taxon>
        <taxon>Mycobacteriales</taxon>
        <taxon>Gordoniaceae</taxon>
        <taxon>Gordonia</taxon>
    </lineage>
</organism>
<dbReference type="EMBL" id="BANT01000036">
    <property type="protein sequence ID" value="GAC58301.1"/>
    <property type="molecule type" value="Genomic_DNA"/>
</dbReference>
<name>L7LC27_9ACTN</name>
<accession>L7LC27</accession>
<dbReference type="RefSeq" id="WP_005942178.1">
    <property type="nucleotide sequence ID" value="NZ_ATVK01000057.1"/>
</dbReference>
<proteinExistence type="predicted"/>
<dbReference type="InterPro" id="IPR009057">
    <property type="entry name" value="Homeodomain-like_sf"/>
</dbReference>
<dbReference type="GO" id="GO:0003677">
    <property type="term" value="F:DNA binding"/>
    <property type="evidence" value="ECO:0007669"/>
    <property type="project" value="UniProtKB-KW"/>
</dbReference>
<evidence type="ECO:0000259" key="2">
    <source>
        <dbReference type="Pfam" id="PF00440"/>
    </source>
</evidence>
<dbReference type="STRING" id="1121927.GOHSU_36_00450"/>
<dbReference type="AlphaFoldDB" id="L7LC27"/>
<dbReference type="InterPro" id="IPR001647">
    <property type="entry name" value="HTH_TetR"/>
</dbReference>
<dbReference type="OrthoDB" id="3218408at2"/>